<organism evidence="20 21">
    <name type="scientific">Pantherophis guttatus</name>
    <name type="common">Corn snake</name>
    <name type="synonym">Elaphe guttata</name>
    <dbReference type="NCBI Taxonomy" id="94885"/>
    <lineage>
        <taxon>Eukaryota</taxon>
        <taxon>Metazoa</taxon>
        <taxon>Chordata</taxon>
        <taxon>Craniata</taxon>
        <taxon>Vertebrata</taxon>
        <taxon>Euteleostomi</taxon>
        <taxon>Lepidosauria</taxon>
        <taxon>Squamata</taxon>
        <taxon>Bifurcata</taxon>
        <taxon>Unidentata</taxon>
        <taxon>Episquamata</taxon>
        <taxon>Toxicofera</taxon>
        <taxon>Serpentes</taxon>
        <taxon>Colubroidea</taxon>
        <taxon>Colubridae</taxon>
        <taxon>Colubrinae</taxon>
        <taxon>Pantherophis</taxon>
    </lineage>
</organism>
<keyword evidence="13" id="KW-0206">Cytoskeleton</keyword>
<evidence type="ECO:0000256" key="4">
    <source>
        <dbReference type="ARBA" id="ARBA00022490"/>
    </source>
</evidence>
<dbReference type="SMART" id="SM00242">
    <property type="entry name" value="MYSc"/>
    <property type="match status" value="1"/>
</dbReference>
<keyword evidence="5" id="KW-0723">Serine/threonine-protein kinase</keyword>
<reference evidence="21 22" key="1">
    <citation type="submission" date="2025-05" db="UniProtKB">
        <authorList>
            <consortium name="RefSeq"/>
        </authorList>
    </citation>
    <scope>IDENTIFICATION</scope>
    <source>
        <tissue evidence="21 22">Blood</tissue>
    </source>
</reference>
<dbReference type="Gene3D" id="3.40.850.10">
    <property type="entry name" value="Kinesin motor domain"/>
    <property type="match status" value="1"/>
</dbReference>
<keyword evidence="6" id="KW-0808">Transferase</keyword>
<dbReference type="InterPro" id="IPR001609">
    <property type="entry name" value="Myosin_head_motor_dom-like"/>
</dbReference>
<evidence type="ECO:0000256" key="16">
    <source>
        <dbReference type="ARBA" id="ARBA00048679"/>
    </source>
</evidence>
<evidence type="ECO:0000256" key="10">
    <source>
        <dbReference type="ARBA" id="ARBA00022840"/>
    </source>
</evidence>
<feature type="region of interest" description="Disordered" evidence="18">
    <location>
        <begin position="936"/>
        <end position="958"/>
    </location>
</feature>
<keyword evidence="11 17" id="KW-0518">Myosin</keyword>
<protein>
    <recommendedName>
        <fullName evidence="3">non-specific serine/threonine protein kinase</fullName>
        <ecNumber evidence="3">2.7.11.1</ecNumber>
    </recommendedName>
</protein>
<evidence type="ECO:0000256" key="1">
    <source>
        <dbReference type="ARBA" id="ARBA00004245"/>
    </source>
</evidence>
<evidence type="ECO:0000256" key="7">
    <source>
        <dbReference type="ARBA" id="ARBA00022737"/>
    </source>
</evidence>
<gene>
    <name evidence="21 22" type="primary">MYO3A</name>
</gene>
<dbReference type="Pfam" id="PF00063">
    <property type="entry name" value="Myosin_head"/>
    <property type="match status" value="1"/>
</dbReference>
<comment type="similarity">
    <text evidence="17">Belongs to the TRAFAC class myosin-kinesin ATPase superfamily. Myosin family.</text>
</comment>
<sequence length="1153" mass="132616">MESINNHQQMGVPEKARIEDIRSKLENLTRSRTANQEVDDLATLEILDENTITEQLEKSYARGQIYTYVGDILIAVNPFRNLDLYSTKHSRLYMGAKRTRNPPHIFAMADTAYQSMVTYGSDRCIVISGESGAGKTQSSHLLVQQLTILGKANNKTLQGKIIQVNNLLEAFGNAATIINDNSSRFGKYLEMKFTSKGTVVSAQISEYLLEKSRVICQAGGEKNFHIFYYIFAGLAEKNRLAHYKLPENELPSYLQNELLTPVQEVLNNTFYKSKFASIEQCFKVIGFTMEELECVYCVLAAILNVGNIEFSSEVTEYMIDKSVISSPMPLENSASLLFIQANKLQEALTSHCVVTRGETIIRPNTMEKAIDVRDATAKALYGWLFSWIVNHINILLKPTIGLSGSDKGLNIGILDIFGFENFKKNSFEQLCINIANEQIQFYFNQNIFAWEQNEYLNEGIDARIIEYEDNKPLLDIFLQKPMGLLSLLDEESSFPQATDQTLVEKFEDNLKSKYFWRPKRIDLTFGIYHYAGQVLYNVNGFLAKNRDTLPADIVLLLQSSQNHLIRLLATHPLTKTGNLALRKHAINCQKWRPQNPVNQIKNQQEGSMHPRETTNTKIQTVASYFRNSLMDLLYKLAVGQPHFVRCIKPNNHRQANKYDKEKVLIQLRYTGILETARIRQQGYSHRILFANFINRYYFLCYNSSNELPINSATCTAILKKASLDKWMVGKTKVFLKYYHVEQLNIKQKETMHRIVLIQTYVRKWLHSNRFKRLKEKRQASAIKIQSVYRGYITRKALAEAKSVYGTAMWIIKLQSVTRRFSSQKGAKEINNAAITIQSYFRGYRERTSLKKRRESLLKNKQAEMATSPGKKENLPKEDQNQLIFRERSDPTGSARSSQKPTEAGQQITENEAKAALIIQSIYRGYRVRDQLRKKKKLPLENQGDSESDDLALKGGPEEEKPNLAVFSKQISKLSENYLSLEKKLNHILLSNQLNPMKLPTNYHPGSHLSSYVYQSVGFKREDGDHIQRSPRRFPKSKILDDPEDSTFYALLQKFSSMQDERRKARSNSLGRILNIEDRYYQEFSSTDFVSKDRNASTREKNLLQDPISATLRSAEGPKVPGIPLKENEDEDYPFDYQKLLRKTSQRRRLLQKY</sequence>
<feature type="binding site" evidence="17">
    <location>
        <begin position="129"/>
        <end position="136"/>
    </location>
    <ligand>
        <name>ATP</name>
        <dbReference type="ChEBI" id="CHEBI:30616"/>
    </ligand>
</feature>
<dbReference type="Proteomes" id="UP001652622">
    <property type="component" value="Unplaced"/>
</dbReference>
<proteinExistence type="inferred from homology"/>
<dbReference type="Gene3D" id="1.20.5.190">
    <property type="match status" value="2"/>
</dbReference>
<evidence type="ECO:0000256" key="2">
    <source>
        <dbReference type="ARBA" id="ARBA00004316"/>
    </source>
</evidence>
<keyword evidence="12 17" id="KW-0505">Motor protein</keyword>
<dbReference type="CDD" id="cd23767">
    <property type="entry name" value="IQCD"/>
    <property type="match status" value="3"/>
</dbReference>
<dbReference type="Pfam" id="PF00612">
    <property type="entry name" value="IQ"/>
    <property type="match status" value="3"/>
</dbReference>
<evidence type="ECO:0000256" key="8">
    <source>
        <dbReference type="ARBA" id="ARBA00022741"/>
    </source>
</evidence>
<keyword evidence="14" id="KW-0966">Cell projection</keyword>
<keyword evidence="10 17" id="KW-0067">ATP-binding</keyword>
<dbReference type="GeneID" id="117654912"/>
<dbReference type="CDD" id="cd01379">
    <property type="entry name" value="MYSc_Myo3"/>
    <property type="match status" value="1"/>
</dbReference>
<dbReference type="PROSITE" id="PS51456">
    <property type="entry name" value="MYOSIN_MOTOR"/>
    <property type="match status" value="1"/>
</dbReference>
<evidence type="ECO:0000256" key="15">
    <source>
        <dbReference type="ARBA" id="ARBA00047899"/>
    </source>
</evidence>
<evidence type="ECO:0000256" key="5">
    <source>
        <dbReference type="ARBA" id="ARBA00022527"/>
    </source>
</evidence>
<dbReference type="RefSeq" id="XP_060540202.1">
    <property type="nucleotide sequence ID" value="XM_060684219.1"/>
</dbReference>
<evidence type="ECO:0000256" key="6">
    <source>
        <dbReference type="ARBA" id="ARBA00022679"/>
    </source>
</evidence>
<dbReference type="PROSITE" id="PS50096">
    <property type="entry name" value="IQ"/>
    <property type="match status" value="3"/>
</dbReference>
<evidence type="ECO:0000256" key="13">
    <source>
        <dbReference type="ARBA" id="ARBA00023212"/>
    </source>
</evidence>
<keyword evidence="8 17" id="KW-0547">Nucleotide-binding</keyword>
<dbReference type="InterPro" id="IPR000048">
    <property type="entry name" value="IQ_motif_EF-hand-BS"/>
</dbReference>
<keyword evidence="7" id="KW-0677">Repeat</keyword>
<dbReference type="InterPro" id="IPR027417">
    <property type="entry name" value="P-loop_NTPase"/>
</dbReference>
<evidence type="ECO:0000313" key="22">
    <source>
        <dbReference type="RefSeq" id="XP_060540205.1"/>
    </source>
</evidence>
<dbReference type="SUPFAM" id="SSF52540">
    <property type="entry name" value="P-loop containing nucleoside triphosphate hydrolases"/>
    <property type="match status" value="2"/>
</dbReference>
<evidence type="ECO:0000256" key="17">
    <source>
        <dbReference type="PROSITE-ProRule" id="PRU00782"/>
    </source>
</evidence>
<evidence type="ECO:0000256" key="9">
    <source>
        <dbReference type="ARBA" id="ARBA00022777"/>
    </source>
</evidence>
<keyword evidence="4" id="KW-0963">Cytoplasm</keyword>
<name>A0ABM3YVP7_PANGU</name>
<dbReference type="SMART" id="SM00015">
    <property type="entry name" value="IQ"/>
    <property type="match status" value="3"/>
</dbReference>
<feature type="domain" description="Myosin motor" evidence="19">
    <location>
        <begin position="36"/>
        <end position="748"/>
    </location>
</feature>
<comment type="subcellular location">
    <subcellularLocation>
        <location evidence="2">Cell projection</location>
    </subcellularLocation>
    <subcellularLocation>
        <location evidence="1">Cytoplasm</location>
        <location evidence="1">Cytoskeleton</location>
    </subcellularLocation>
</comment>
<dbReference type="Gene3D" id="1.10.10.820">
    <property type="match status" value="1"/>
</dbReference>
<dbReference type="PRINTS" id="PR00193">
    <property type="entry name" value="MYOSINHEAVY"/>
</dbReference>
<feature type="compositionally biased region" description="Basic and acidic residues" evidence="18">
    <location>
        <begin position="869"/>
        <end position="889"/>
    </location>
</feature>
<evidence type="ECO:0000313" key="21">
    <source>
        <dbReference type="RefSeq" id="XP_060540202.1"/>
    </source>
</evidence>
<dbReference type="InterPro" id="IPR036083">
    <property type="entry name" value="MYSc_Myo3"/>
</dbReference>
<dbReference type="PANTHER" id="PTHR46256">
    <property type="entry name" value="AGAP011099-PA"/>
    <property type="match status" value="1"/>
</dbReference>
<keyword evidence="17" id="KW-0009">Actin-binding</keyword>
<dbReference type="Gene3D" id="1.20.120.720">
    <property type="entry name" value="Myosin VI head, motor domain, U50 subdomain"/>
    <property type="match status" value="1"/>
</dbReference>
<dbReference type="Gene3D" id="6.20.240.20">
    <property type="match status" value="1"/>
</dbReference>
<comment type="catalytic activity">
    <reaction evidence="16">
        <text>L-seryl-[protein] + ATP = O-phospho-L-seryl-[protein] + ADP + H(+)</text>
        <dbReference type="Rhea" id="RHEA:17989"/>
        <dbReference type="Rhea" id="RHEA-COMP:9863"/>
        <dbReference type="Rhea" id="RHEA-COMP:11604"/>
        <dbReference type="ChEBI" id="CHEBI:15378"/>
        <dbReference type="ChEBI" id="CHEBI:29999"/>
        <dbReference type="ChEBI" id="CHEBI:30616"/>
        <dbReference type="ChEBI" id="CHEBI:83421"/>
        <dbReference type="ChEBI" id="CHEBI:456216"/>
        <dbReference type="EC" id="2.7.11.1"/>
    </reaction>
</comment>
<evidence type="ECO:0000256" key="11">
    <source>
        <dbReference type="ARBA" id="ARBA00023123"/>
    </source>
</evidence>
<comment type="catalytic activity">
    <reaction evidence="15">
        <text>L-threonyl-[protein] + ATP = O-phospho-L-threonyl-[protein] + ADP + H(+)</text>
        <dbReference type="Rhea" id="RHEA:46608"/>
        <dbReference type="Rhea" id="RHEA-COMP:11060"/>
        <dbReference type="Rhea" id="RHEA-COMP:11605"/>
        <dbReference type="ChEBI" id="CHEBI:15378"/>
        <dbReference type="ChEBI" id="CHEBI:30013"/>
        <dbReference type="ChEBI" id="CHEBI:30616"/>
        <dbReference type="ChEBI" id="CHEBI:61977"/>
        <dbReference type="ChEBI" id="CHEBI:456216"/>
        <dbReference type="EC" id="2.7.11.1"/>
    </reaction>
</comment>
<dbReference type="InterPro" id="IPR036961">
    <property type="entry name" value="Kinesin_motor_dom_sf"/>
</dbReference>
<evidence type="ECO:0000256" key="3">
    <source>
        <dbReference type="ARBA" id="ARBA00012513"/>
    </source>
</evidence>
<evidence type="ECO:0000256" key="18">
    <source>
        <dbReference type="SAM" id="MobiDB-lite"/>
    </source>
</evidence>
<keyword evidence="20" id="KW-1185">Reference proteome</keyword>
<accession>A0ABM3YVP7</accession>
<feature type="region of interest" description="Actin-binding" evidence="17">
    <location>
        <begin position="629"/>
        <end position="651"/>
    </location>
</feature>
<dbReference type="RefSeq" id="XP_060540205.1">
    <property type="nucleotide sequence ID" value="XM_060684222.1"/>
</dbReference>
<evidence type="ECO:0000256" key="14">
    <source>
        <dbReference type="ARBA" id="ARBA00023273"/>
    </source>
</evidence>
<evidence type="ECO:0000256" key="12">
    <source>
        <dbReference type="ARBA" id="ARBA00023175"/>
    </source>
</evidence>
<feature type="region of interest" description="Disordered" evidence="18">
    <location>
        <begin position="855"/>
        <end position="908"/>
    </location>
</feature>
<feature type="compositionally biased region" description="Polar residues" evidence="18">
    <location>
        <begin position="890"/>
        <end position="908"/>
    </location>
</feature>
<dbReference type="Gene3D" id="1.20.58.530">
    <property type="match status" value="1"/>
</dbReference>
<dbReference type="EC" id="2.7.11.1" evidence="3"/>
<evidence type="ECO:0000259" key="19">
    <source>
        <dbReference type="PROSITE" id="PS51456"/>
    </source>
</evidence>
<evidence type="ECO:0000313" key="20">
    <source>
        <dbReference type="Proteomes" id="UP001652622"/>
    </source>
</evidence>
<dbReference type="InterPro" id="IPR052409">
    <property type="entry name" value="Myosin-III_kinase_activity"/>
</dbReference>
<keyword evidence="9" id="KW-0418">Kinase</keyword>
<dbReference type="PANTHER" id="PTHR46256:SF4">
    <property type="entry name" value="MYOSIN-IIIA"/>
    <property type="match status" value="1"/>
</dbReference>